<feature type="signal peptide" evidence="1">
    <location>
        <begin position="1"/>
        <end position="24"/>
    </location>
</feature>
<proteinExistence type="predicted"/>
<name>V8NK79_OPHHA</name>
<protein>
    <submittedName>
        <fullName evidence="2">Uncharacterized protein</fullName>
    </submittedName>
</protein>
<evidence type="ECO:0000256" key="1">
    <source>
        <dbReference type="SAM" id="SignalP"/>
    </source>
</evidence>
<feature type="non-terminal residue" evidence="2">
    <location>
        <position position="1"/>
    </location>
</feature>
<dbReference type="Proteomes" id="UP000018936">
    <property type="component" value="Unassembled WGS sequence"/>
</dbReference>
<keyword evidence="3" id="KW-1185">Reference proteome</keyword>
<organism evidence="2 3">
    <name type="scientific">Ophiophagus hannah</name>
    <name type="common">King cobra</name>
    <name type="synonym">Naja hannah</name>
    <dbReference type="NCBI Taxonomy" id="8665"/>
    <lineage>
        <taxon>Eukaryota</taxon>
        <taxon>Metazoa</taxon>
        <taxon>Chordata</taxon>
        <taxon>Craniata</taxon>
        <taxon>Vertebrata</taxon>
        <taxon>Euteleostomi</taxon>
        <taxon>Lepidosauria</taxon>
        <taxon>Squamata</taxon>
        <taxon>Bifurcata</taxon>
        <taxon>Unidentata</taxon>
        <taxon>Episquamata</taxon>
        <taxon>Toxicofera</taxon>
        <taxon>Serpentes</taxon>
        <taxon>Colubroidea</taxon>
        <taxon>Elapidae</taxon>
        <taxon>Elapinae</taxon>
        <taxon>Ophiophagus</taxon>
    </lineage>
</organism>
<reference evidence="2 3" key="1">
    <citation type="journal article" date="2013" name="Proc. Natl. Acad. Sci. U.S.A.">
        <title>The king cobra genome reveals dynamic gene evolution and adaptation in the snake venom system.</title>
        <authorList>
            <person name="Vonk F.J."/>
            <person name="Casewell N.R."/>
            <person name="Henkel C.V."/>
            <person name="Heimberg A.M."/>
            <person name="Jansen H.J."/>
            <person name="McCleary R.J."/>
            <person name="Kerkkamp H.M."/>
            <person name="Vos R.A."/>
            <person name="Guerreiro I."/>
            <person name="Calvete J.J."/>
            <person name="Wuster W."/>
            <person name="Woods A.E."/>
            <person name="Logan J.M."/>
            <person name="Harrison R.A."/>
            <person name="Castoe T.A."/>
            <person name="de Koning A.P."/>
            <person name="Pollock D.D."/>
            <person name="Yandell M."/>
            <person name="Calderon D."/>
            <person name="Renjifo C."/>
            <person name="Currier R.B."/>
            <person name="Salgado D."/>
            <person name="Pla D."/>
            <person name="Sanz L."/>
            <person name="Hyder A.S."/>
            <person name="Ribeiro J.M."/>
            <person name="Arntzen J.W."/>
            <person name="van den Thillart G.E."/>
            <person name="Boetzer M."/>
            <person name="Pirovano W."/>
            <person name="Dirks R.P."/>
            <person name="Spaink H.P."/>
            <person name="Duboule D."/>
            <person name="McGlinn E."/>
            <person name="Kini R.M."/>
            <person name="Richardson M.K."/>
        </authorList>
    </citation>
    <scope>NUCLEOTIDE SEQUENCE</scope>
    <source>
        <tissue evidence="2">Blood</tissue>
    </source>
</reference>
<dbReference type="AlphaFoldDB" id="V8NK79"/>
<accession>V8NK79</accession>
<comment type="caution">
    <text evidence="2">The sequence shown here is derived from an EMBL/GenBank/DDBJ whole genome shotgun (WGS) entry which is preliminary data.</text>
</comment>
<gene>
    <name evidence="2" type="ORF">L345_11563</name>
</gene>
<sequence length="123" mass="13355">KGARRLPPASPFLPLPLLTAPLSCLQLLGHCLEVTIAVHNSGSLKPEALLSLDKFFDNLSKVLVSNGPLPLQYLSYFLNNLVNLSCLHVFCSVGFTCGTPIWVNVSFWHLDPIALCTPTGRPS</sequence>
<keyword evidence="1" id="KW-0732">Signal</keyword>
<feature type="chain" id="PRO_5004770832" evidence="1">
    <location>
        <begin position="25"/>
        <end position="123"/>
    </location>
</feature>
<evidence type="ECO:0000313" key="3">
    <source>
        <dbReference type="Proteomes" id="UP000018936"/>
    </source>
</evidence>
<dbReference type="EMBL" id="AZIM01003115">
    <property type="protein sequence ID" value="ETE62679.1"/>
    <property type="molecule type" value="Genomic_DNA"/>
</dbReference>
<evidence type="ECO:0000313" key="2">
    <source>
        <dbReference type="EMBL" id="ETE62679.1"/>
    </source>
</evidence>